<name>A0ABP3ZHV0_9PSEU</name>
<keyword evidence="1" id="KW-0472">Membrane</keyword>
<dbReference type="Proteomes" id="UP001499967">
    <property type="component" value="Unassembled WGS sequence"/>
</dbReference>
<evidence type="ECO:0000313" key="3">
    <source>
        <dbReference type="Proteomes" id="UP001499967"/>
    </source>
</evidence>
<gene>
    <name evidence="2" type="ORF">GCM10009559_05920</name>
</gene>
<keyword evidence="1" id="KW-1133">Transmembrane helix</keyword>
<protein>
    <recommendedName>
        <fullName evidence="4">DUF4190 domain-containing protein</fullName>
    </recommendedName>
</protein>
<feature type="transmembrane region" description="Helical" evidence="1">
    <location>
        <begin position="54"/>
        <end position="77"/>
    </location>
</feature>
<dbReference type="RefSeq" id="WP_343938579.1">
    <property type="nucleotide sequence ID" value="NZ_BAAAHP010000014.1"/>
</dbReference>
<reference evidence="3" key="1">
    <citation type="journal article" date="2019" name="Int. J. Syst. Evol. Microbiol.">
        <title>The Global Catalogue of Microorganisms (GCM) 10K type strain sequencing project: providing services to taxonomists for standard genome sequencing and annotation.</title>
        <authorList>
            <consortium name="The Broad Institute Genomics Platform"/>
            <consortium name="The Broad Institute Genome Sequencing Center for Infectious Disease"/>
            <person name="Wu L."/>
            <person name="Ma J."/>
        </authorList>
    </citation>
    <scope>NUCLEOTIDE SEQUENCE [LARGE SCALE GENOMIC DNA]</scope>
    <source>
        <strain evidence="3">JCM 11117</strain>
    </source>
</reference>
<dbReference type="EMBL" id="BAAAHP010000014">
    <property type="protein sequence ID" value="GAA0922409.1"/>
    <property type="molecule type" value="Genomic_DNA"/>
</dbReference>
<evidence type="ECO:0000256" key="1">
    <source>
        <dbReference type="SAM" id="Phobius"/>
    </source>
</evidence>
<evidence type="ECO:0000313" key="2">
    <source>
        <dbReference type="EMBL" id="GAA0922409.1"/>
    </source>
</evidence>
<sequence length="78" mass="7855">MQIDWAILAVVAVVAAAAAVTVVLLVAFALVGLSAGAERRVRGDGVAFRARGTGTALAVLCLLAAGLIVGYGLFLIIF</sequence>
<evidence type="ECO:0008006" key="4">
    <source>
        <dbReference type="Google" id="ProtNLM"/>
    </source>
</evidence>
<organism evidence="2 3">
    <name type="scientific">Pseudonocardia zijingensis</name>
    <dbReference type="NCBI Taxonomy" id="153376"/>
    <lineage>
        <taxon>Bacteria</taxon>
        <taxon>Bacillati</taxon>
        <taxon>Actinomycetota</taxon>
        <taxon>Actinomycetes</taxon>
        <taxon>Pseudonocardiales</taxon>
        <taxon>Pseudonocardiaceae</taxon>
        <taxon>Pseudonocardia</taxon>
    </lineage>
</organism>
<comment type="caution">
    <text evidence="2">The sequence shown here is derived from an EMBL/GenBank/DDBJ whole genome shotgun (WGS) entry which is preliminary data.</text>
</comment>
<feature type="transmembrane region" description="Helical" evidence="1">
    <location>
        <begin position="6"/>
        <end position="33"/>
    </location>
</feature>
<keyword evidence="3" id="KW-1185">Reference proteome</keyword>
<keyword evidence="1" id="KW-0812">Transmembrane</keyword>
<proteinExistence type="predicted"/>
<accession>A0ABP3ZHV0</accession>